<dbReference type="RefSeq" id="WP_062406379.1">
    <property type="nucleotide sequence ID" value="NZ_BJCS01000008.1"/>
</dbReference>
<evidence type="ECO:0000256" key="1">
    <source>
        <dbReference type="ARBA" id="ARBA00022448"/>
    </source>
</evidence>
<dbReference type="STRING" id="162209.IJ22_00780"/>
<dbReference type="GO" id="GO:0016887">
    <property type="term" value="F:ATP hydrolysis activity"/>
    <property type="evidence" value="ECO:0007669"/>
    <property type="project" value="InterPro"/>
</dbReference>
<proteinExistence type="predicted"/>
<dbReference type="GO" id="GO:0005524">
    <property type="term" value="F:ATP binding"/>
    <property type="evidence" value="ECO:0007669"/>
    <property type="project" value="UniProtKB-KW"/>
</dbReference>
<dbReference type="InterPro" id="IPR051120">
    <property type="entry name" value="ABC_AA/LPS_Transport"/>
</dbReference>
<keyword evidence="5" id="KW-1185">Reference proteome</keyword>
<dbReference type="InterPro" id="IPR003439">
    <property type="entry name" value="ABC_transporter-like_ATP-bd"/>
</dbReference>
<reference evidence="4 5" key="2">
    <citation type="journal article" date="2016" name="Genome Announc.">
        <title>Complete Genome Sequences of Two Interactive Moderate Thermophiles, Paenibacillus napthalenovorans 32O-Y and Paenibacillus sp. 32O-W.</title>
        <authorList>
            <person name="Butler R.R.III."/>
            <person name="Wang J."/>
            <person name="Stark B.C."/>
            <person name="Pombert J.F."/>
        </authorList>
    </citation>
    <scope>NUCLEOTIDE SEQUENCE [LARGE SCALE GENOMIC DNA]</scope>
    <source>
        <strain evidence="4 5">32O-Y</strain>
    </source>
</reference>
<keyword evidence="2" id="KW-0547">Nucleotide-binding</keyword>
<dbReference type="Gene3D" id="3.40.50.300">
    <property type="entry name" value="P-loop containing nucleotide triphosphate hydrolases"/>
    <property type="match status" value="1"/>
</dbReference>
<keyword evidence="3 4" id="KW-0067">ATP-binding</keyword>
<dbReference type="OrthoDB" id="9805514at2"/>
<dbReference type="AlphaFoldDB" id="A0A0U2VI62"/>
<dbReference type="GO" id="GO:0005886">
    <property type="term" value="C:plasma membrane"/>
    <property type="evidence" value="ECO:0007669"/>
    <property type="project" value="TreeGrafter"/>
</dbReference>
<dbReference type="InterPro" id="IPR017871">
    <property type="entry name" value="ABC_transporter-like_CS"/>
</dbReference>
<dbReference type="SUPFAM" id="SSF52540">
    <property type="entry name" value="P-loop containing nucleoside triphosphate hydrolases"/>
    <property type="match status" value="1"/>
</dbReference>
<dbReference type="KEGG" id="pnp:IJ22_00780"/>
<dbReference type="SMART" id="SM00382">
    <property type="entry name" value="AAA"/>
    <property type="match status" value="1"/>
</dbReference>
<evidence type="ECO:0000256" key="2">
    <source>
        <dbReference type="ARBA" id="ARBA00022741"/>
    </source>
</evidence>
<dbReference type="InterPro" id="IPR027417">
    <property type="entry name" value="P-loop_NTPase"/>
</dbReference>
<dbReference type="EMBL" id="CP013652">
    <property type="protein sequence ID" value="ALS20470.1"/>
    <property type="molecule type" value="Genomic_DNA"/>
</dbReference>
<gene>
    <name evidence="4" type="ORF">IJ22_00780</name>
</gene>
<protein>
    <submittedName>
        <fullName evidence="4">Urea ABC transporter ATP-binding protein</fullName>
    </submittedName>
</protein>
<evidence type="ECO:0000313" key="5">
    <source>
        <dbReference type="Proteomes" id="UP000061660"/>
    </source>
</evidence>
<sequence>MSLLKVERLYKSFKGLQVLKDVSLEVQAGERHVLIGPNGAGKTTLFNCITGTLPIDEGSVEVNGRQISGLPAFTAVRVGMSRTFQKNNLFGSLTVEENLHLAIIACKPYRFNFFKPYYQYNELLTEAEELLKQWNLWERRGRIVNELSYGEQRLLEVLLALACKPQILLLDEPTSGMSPAETVQTTKLIQSMPRSITLLVIEHDMEVVFSIADRITVLHHGEVFLSGAPEEIRGDERVRDIYFGGGKLQHAEA</sequence>
<dbReference type="CDD" id="cd03219">
    <property type="entry name" value="ABC_Mj1267_LivG_branched"/>
    <property type="match status" value="1"/>
</dbReference>
<dbReference type="Proteomes" id="UP000061660">
    <property type="component" value="Chromosome"/>
</dbReference>
<evidence type="ECO:0000313" key="4">
    <source>
        <dbReference type="EMBL" id="ALS20470.1"/>
    </source>
</evidence>
<dbReference type="Pfam" id="PF00005">
    <property type="entry name" value="ABC_tran"/>
    <property type="match status" value="1"/>
</dbReference>
<reference evidence="5" key="1">
    <citation type="submission" date="2015-12" db="EMBL/GenBank/DDBJ databases">
        <title>Complete genome sequences of two moderately thermophilic Paenibacillus species.</title>
        <authorList>
            <person name="Butler R.III."/>
            <person name="Wang J."/>
            <person name="Stark B.C."/>
            <person name="Pombert J.-F."/>
        </authorList>
    </citation>
    <scope>NUCLEOTIDE SEQUENCE [LARGE SCALE GENOMIC DNA]</scope>
    <source>
        <strain evidence="5">32O-Y</strain>
    </source>
</reference>
<evidence type="ECO:0000256" key="3">
    <source>
        <dbReference type="ARBA" id="ARBA00022840"/>
    </source>
</evidence>
<dbReference type="PANTHER" id="PTHR45772">
    <property type="entry name" value="CONSERVED COMPONENT OF ABC TRANSPORTER FOR NATURAL AMINO ACIDS-RELATED"/>
    <property type="match status" value="1"/>
</dbReference>
<organism evidence="4 5">
    <name type="scientific">Paenibacillus naphthalenovorans</name>
    <dbReference type="NCBI Taxonomy" id="162209"/>
    <lineage>
        <taxon>Bacteria</taxon>
        <taxon>Bacillati</taxon>
        <taxon>Bacillota</taxon>
        <taxon>Bacilli</taxon>
        <taxon>Bacillales</taxon>
        <taxon>Paenibacillaceae</taxon>
        <taxon>Paenibacillus</taxon>
    </lineage>
</organism>
<dbReference type="InterPro" id="IPR003593">
    <property type="entry name" value="AAA+_ATPase"/>
</dbReference>
<dbReference type="PATRIC" id="fig|162209.4.peg.74"/>
<dbReference type="PROSITE" id="PS00211">
    <property type="entry name" value="ABC_TRANSPORTER_1"/>
    <property type="match status" value="1"/>
</dbReference>
<keyword evidence="1" id="KW-0813">Transport</keyword>
<dbReference type="PROSITE" id="PS50893">
    <property type="entry name" value="ABC_TRANSPORTER_2"/>
    <property type="match status" value="1"/>
</dbReference>
<name>A0A0U2VI62_9BACL</name>
<accession>A0A0U2VI62</accession>